<organism evidence="6 7">
    <name type="scientific">Dioscorea zingiberensis</name>
    <dbReference type="NCBI Taxonomy" id="325984"/>
    <lineage>
        <taxon>Eukaryota</taxon>
        <taxon>Viridiplantae</taxon>
        <taxon>Streptophyta</taxon>
        <taxon>Embryophyta</taxon>
        <taxon>Tracheophyta</taxon>
        <taxon>Spermatophyta</taxon>
        <taxon>Magnoliopsida</taxon>
        <taxon>Liliopsida</taxon>
        <taxon>Dioscoreales</taxon>
        <taxon>Dioscoreaceae</taxon>
        <taxon>Dioscorea</taxon>
    </lineage>
</organism>
<dbReference type="EMBL" id="JAGGNH010000001">
    <property type="protein sequence ID" value="KAJ0989298.1"/>
    <property type="molecule type" value="Genomic_DNA"/>
</dbReference>
<evidence type="ECO:0000313" key="7">
    <source>
        <dbReference type="Proteomes" id="UP001085076"/>
    </source>
</evidence>
<proteinExistence type="inferred from homology"/>
<dbReference type="InterPro" id="IPR036514">
    <property type="entry name" value="SGNH_hydro_sf"/>
</dbReference>
<evidence type="ECO:0000256" key="2">
    <source>
        <dbReference type="ARBA" id="ARBA00022729"/>
    </source>
</evidence>
<gene>
    <name evidence="6" type="ORF">J5N97_007654</name>
</gene>
<dbReference type="InterPro" id="IPR035669">
    <property type="entry name" value="SGNH_plant_lipase-like"/>
</dbReference>
<dbReference type="GO" id="GO:0016788">
    <property type="term" value="F:hydrolase activity, acting on ester bonds"/>
    <property type="evidence" value="ECO:0007669"/>
    <property type="project" value="InterPro"/>
</dbReference>
<sequence>MFFCFALIILASPAAFTDARCDFLAVFNFGASSSDTGGFKAAFPPQRPPYGMTYFGKPVGRASDGRLVIDFIAQGLGLPFLSPYLQSIGSNFTHGANFASSSATILLPNTSLFVIGTSPFYLTVQVNQMKEFRTRVLEISPQGNYLPPKDMTFNKSLYIFDIGQNDFTGMLATVGLEGVKKYFPQMISQLTEKIKMIYNELGGRTFIVFNLGPVGCFPAFLYYLQPHNTSDLDMYGCAISYNNLVLEYNKMLKDRITQTRNQLSDATLVYVDTHAVKLDLFQHPKDHGLVYGTRACCGYGDGEYNYSKEVSCGDTKVIDGKNVTAAACKDPENYVSWDGVHTTDAANKLIALGVLNGSFSDPIFPFSKFCDLKPVG</sequence>
<evidence type="ECO:0000313" key="6">
    <source>
        <dbReference type="EMBL" id="KAJ0989298.1"/>
    </source>
</evidence>
<dbReference type="PANTHER" id="PTHR22835:SF476">
    <property type="entry name" value="OS06G0160200 PROTEIN"/>
    <property type="match status" value="1"/>
</dbReference>
<keyword evidence="2 5" id="KW-0732">Signal</keyword>
<keyword evidence="3" id="KW-0378">Hydrolase</keyword>
<feature type="signal peptide" evidence="5">
    <location>
        <begin position="1"/>
        <end position="19"/>
    </location>
</feature>
<reference evidence="6" key="1">
    <citation type="submission" date="2021-03" db="EMBL/GenBank/DDBJ databases">
        <authorList>
            <person name="Li Z."/>
            <person name="Yang C."/>
        </authorList>
    </citation>
    <scope>NUCLEOTIDE SEQUENCE</scope>
    <source>
        <strain evidence="6">Dzin_1.0</strain>
        <tissue evidence="6">Leaf</tissue>
    </source>
</reference>
<dbReference type="SUPFAM" id="SSF52266">
    <property type="entry name" value="SGNH hydrolase"/>
    <property type="match status" value="1"/>
</dbReference>
<comment type="similarity">
    <text evidence="1">Belongs to the 'GDSL' lipolytic enzyme family.</text>
</comment>
<dbReference type="OrthoDB" id="1600564at2759"/>
<reference evidence="6" key="2">
    <citation type="journal article" date="2022" name="Hortic Res">
        <title>The genome of Dioscorea zingiberensis sheds light on the biosynthesis, origin and evolution of the medicinally important diosgenin saponins.</title>
        <authorList>
            <person name="Li Y."/>
            <person name="Tan C."/>
            <person name="Li Z."/>
            <person name="Guo J."/>
            <person name="Li S."/>
            <person name="Chen X."/>
            <person name="Wang C."/>
            <person name="Dai X."/>
            <person name="Yang H."/>
            <person name="Song W."/>
            <person name="Hou L."/>
            <person name="Xu J."/>
            <person name="Tong Z."/>
            <person name="Xu A."/>
            <person name="Yuan X."/>
            <person name="Wang W."/>
            <person name="Yang Q."/>
            <person name="Chen L."/>
            <person name="Sun Z."/>
            <person name="Wang K."/>
            <person name="Pan B."/>
            <person name="Chen J."/>
            <person name="Bao Y."/>
            <person name="Liu F."/>
            <person name="Qi X."/>
            <person name="Gang D.R."/>
            <person name="Wen J."/>
            <person name="Li J."/>
        </authorList>
    </citation>
    <scope>NUCLEOTIDE SEQUENCE</scope>
    <source>
        <strain evidence="6">Dzin_1.0</strain>
    </source>
</reference>
<dbReference type="AlphaFoldDB" id="A0A9D5HUQ4"/>
<evidence type="ECO:0000256" key="3">
    <source>
        <dbReference type="ARBA" id="ARBA00022801"/>
    </source>
</evidence>
<dbReference type="Proteomes" id="UP001085076">
    <property type="component" value="Miscellaneous, Linkage group lg01"/>
</dbReference>
<protein>
    <submittedName>
        <fullName evidence="6">Uncharacterized protein</fullName>
    </submittedName>
</protein>
<feature type="chain" id="PRO_5039467454" evidence="5">
    <location>
        <begin position="20"/>
        <end position="376"/>
    </location>
</feature>
<keyword evidence="4" id="KW-0325">Glycoprotein</keyword>
<evidence type="ECO:0000256" key="5">
    <source>
        <dbReference type="SAM" id="SignalP"/>
    </source>
</evidence>
<name>A0A9D5HUQ4_9LILI</name>
<dbReference type="Pfam" id="PF00657">
    <property type="entry name" value="Lipase_GDSL"/>
    <property type="match status" value="1"/>
</dbReference>
<dbReference type="Gene3D" id="3.40.50.1110">
    <property type="entry name" value="SGNH hydrolase"/>
    <property type="match status" value="1"/>
</dbReference>
<dbReference type="PANTHER" id="PTHR22835">
    <property type="entry name" value="ZINC FINGER FYVE DOMAIN CONTAINING PROTEIN"/>
    <property type="match status" value="1"/>
</dbReference>
<accession>A0A9D5HUQ4</accession>
<comment type="caution">
    <text evidence="6">The sequence shown here is derived from an EMBL/GenBank/DDBJ whole genome shotgun (WGS) entry which is preliminary data.</text>
</comment>
<dbReference type="InterPro" id="IPR001087">
    <property type="entry name" value="GDSL"/>
</dbReference>
<evidence type="ECO:0000256" key="4">
    <source>
        <dbReference type="ARBA" id="ARBA00023180"/>
    </source>
</evidence>
<evidence type="ECO:0000256" key="1">
    <source>
        <dbReference type="ARBA" id="ARBA00008668"/>
    </source>
</evidence>
<dbReference type="CDD" id="cd01837">
    <property type="entry name" value="SGNH_plant_lipase_like"/>
    <property type="match status" value="1"/>
</dbReference>
<keyword evidence="7" id="KW-1185">Reference proteome</keyword>